<protein>
    <submittedName>
        <fullName evidence="1">Succinoglycan biosynthesis</fullName>
    </submittedName>
</protein>
<dbReference type="InterPro" id="IPR052036">
    <property type="entry name" value="Hydrolase/PRTase-associated"/>
</dbReference>
<dbReference type="Proteomes" id="UP000011592">
    <property type="component" value="Unassembled WGS sequence"/>
</dbReference>
<accession>L9Z1A0</accession>
<dbReference type="GO" id="GO:0046677">
    <property type="term" value="P:response to antibiotic"/>
    <property type="evidence" value="ECO:0007669"/>
    <property type="project" value="InterPro"/>
</dbReference>
<dbReference type="PANTHER" id="PTHR31299">
    <property type="entry name" value="ESTERASE, PUTATIVE (AFU_ORTHOLOGUE AFUA_1G05850)-RELATED"/>
    <property type="match status" value="1"/>
</dbReference>
<dbReference type="AlphaFoldDB" id="L9Z1A0"/>
<dbReference type="Gene3D" id="3.40.1660.10">
    <property type="entry name" value="EreA-like (biosynthetic domain)"/>
    <property type="match status" value="1"/>
</dbReference>
<dbReference type="Gene3D" id="3.30.1870.10">
    <property type="entry name" value="EreA-like, domain 2"/>
    <property type="match status" value="1"/>
</dbReference>
<evidence type="ECO:0000313" key="1">
    <source>
        <dbReference type="EMBL" id="ELY79457.1"/>
    </source>
</evidence>
<sequence length="353" mass="40050">MLDLNEYVVYGTGNPRELINDLYFWTWNVHSVLELIEWLRSFNTDRPVQDRVRLYGIDAQLNQGTVDRLADYLATVDPEFLGTVREELETLGDERLPAKYDEHCGNRIGAADEVLGEIRDGLQRNKDAYITASSRRSWELACQYVAVIEHSIDQKRATCNPEESRDLSNSTEASLDVRDRTMADIVDWILEFESSNRIAIWGHDAHINRVGQPGCEGENLPDSLGSYLDDRHGDDYLALGFSFGHGSFRAFRKPTTTADRRGRPETVTLEEPIPDTIDAMFAALDLSCAIVDTAAMSNKTVAESFDETQNHFSVGAMYDSQNPERHLVEYDYTEAFDIVCYLDEVTNTRPLDQ</sequence>
<dbReference type="Gene3D" id="1.20.1440.30">
    <property type="entry name" value="Biosynthetic Protein domain"/>
    <property type="match status" value="1"/>
</dbReference>
<comment type="caution">
    <text evidence="1">The sequence shown here is derived from an EMBL/GenBank/DDBJ whole genome shotgun (WGS) entry which is preliminary data.</text>
</comment>
<dbReference type="CDD" id="cd14728">
    <property type="entry name" value="Ere-like"/>
    <property type="match status" value="1"/>
</dbReference>
<reference evidence="1 2" key="1">
    <citation type="journal article" date="2014" name="PLoS Genet.">
        <title>Phylogenetically driven sequencing of extremely halophilic archaea reveals strategies for static and dynamic osmo-response.</title>
        <authorList>
            <person name="Becker E.A."/>
            <person name="Seitzer P.M."/>
            <person name="Tritt A."/>
            <person name="Larsen D."/>
            <person name="Krusor M."/>
            <person name="Yao A.I."/>
            <person name="Wu D."/>
            <person name="Madern D."/>
            <person name="Eisen J.A."/>
            <person name="Darling A.E."/>
            <person name="Facciotti M.T."/>
        </authorList>
    </citation>
    <scope>NUCLEOTIDE SEQUENCE [LARGE SCALE GENOMIC DNA]</scope>
    <source>
        <strain evidence="1 2">JCM 14663</strain>
    </source>
</reference>
<dbReference type="SUPFAM" id="SSF159501">
    <property type="entry name" value="EreA/ChaN-like"/>
    <property type="match status" value="1"/>
</dbReference>
<organism evidence="1 2">
    <name type="scientific">Natrinema gari JCM 14663</name>
    <dbReference type="NCBI Taxonomy" id="1230459"/>
    <lineage>
        <taxon>Archaea</taxon>
        <taxon>Methanobacteriati</taxon>
        <taxon>Methanobacteriota</taxon>
        <taxon>Stenosarchaea group</taxon>
        <taxon>Halobacteria</taxon>
        <taxon>Halobacteriales</taxon>
        <taxon>Natrialbaceae</taxon>
        <taxon>Natrinema</taxon>
    </lineage>
</organism>
<gene>
    <name evidence="1" type="ORF">C486_10669</name>
</gene>
<dbReference type="PATRIC" id="fig|1230459.4.peg.2117"/>
<dbReference type="InterPro" id="IPR007815">
    <property type="entry name" value="Emycin_Estase"/>
</dbReference>
<dbReference type="PANTHER" id="PTHR31299:SF0">
    <property type="entry name" value="ESTERASE, PUTATIVE (AFU_ORTHOLOGUE AFUA_1G05850)-RELATED"/>
    <property type="match status" value="1"/>
</dbReference>
<dbReference type="Pfam" id="PF05139">
    <property type="entry name" value="Erythro_esteras"/>
    <property type="match status" value="1"/>
</dbReference>
<keyword evidence="2" id="KW-1185">Reference proteome</keyword>
<name>L9Z1A0_9EURY</name>
<evidence type="ECO:0000313" key="2">
    <source>
        <dbReference type="Proteomes" id="UP000011592"/>
    </source>
</evidence>
<proteinExistence type="predicted"/>
<dbReference type="EMBL" id="AOIJ01000051">
    <property type="protein sequence ID" value="ELY79457.1"/>
    <property type="molecule type" value="Genomic_DNA"/>
</dbReference>